<keyword evidence="4" id="KW-0808">Transferase</keyword>
<reference evidence="6" key="1">
    <citation type="submission" date="2023-02" db="EMBL/GenBank/DDBJ databases">
        <title>Georgenia sp.10Sc9-8, isolated from a soil sample collected from the Taklamakan desert.</title>
        <authorList>
            <person name="Liu S."/>
        </authorList>
    </citation>
    <scope>NUCLEOTIDE SEQUENCE</scope>
    <source>
        <strain evidence="6">10Sc9-8</strain>
    </source>
</reference>
<feature type="domain" description="Glycosyltransferase 2-like" evidence="5">
    <location>
        <begin position="12"/>
        <end position="144"/>
    </location>
</feature>
<organism evidence="6 7">
    <name type="scientific">Georgenia halotolerans</name>
    <dbReference type="NCBI Taxonomy" id="3028317"/>
    <lineage>
        <taxon>Bacteria</taxon>
        <taxon>Bacillati</taxon>
        <taxon>Actinomycetota</taxon>
        <taxon>Actinomycetes</taxon>
        <taxon>Micrococcales</taxon>
        <taxon>Bogoriellaceae</taxon>
        <taxon>Georgenia</taxon>
    </lineage>
</organism>
<sequence length="286" mass="31111">MNSGGFVRLHAILACHNRRDLTVRAILELAAAGDRAGVRVEVVLYDDGSTDGTAHAVRSLDLPVQILSGSGAAFWARGMARAERAVLEQAHPEDAILWLNDDVRLDEDALARLLKVSAERPQAVVVGAMRDPDTGEPTYGGLERRGRHPMSYGLVAPRDVPVEVDTSNGNCVLVPVQVARAVGGIDGQFPHALADIDYGLRSRAAGHPVVLAPGTVGECPRNPPRPRSSLREEWRAFTAIKGGGHPPTMHRFLRKVTPRTWPLFMLATYILWWVRAVRGKLTPQAV</sequence>
<keyword evidence="3" id="KW-0328">Glycosyltransferase</keyword>
<dbReference type="Gene3D" id="3.90.550.10">
    <property type="entry name" value="Spore Coat Polysaccharide Biosynthesis Protein SpsA, Chain A"/>
    <property type="match status" value="1"/>
</dbReference>
<dbReference type="SUPFAM" id="SSF53448">
    <property type="entry name" value="Nucleotide-diphospho-sugar transferases"/>
    <property type="match status" value="1"/>
</dbReference>
<keyword evidence="7" id="KW-1185">Reference proteome</keyword>
<accession>A0ABT5TXL2</accession>
<evidence type="ECO:0000313" key="7">
    <source>
        <dbReference type="Proteomes" id="UP001165561"/>
    </source>
</evidence>
<gene>
    <name evidence="6" type="ORF">PU560_10080</name>
</gene>
<dbReference type="InterPro" id="IPR001173">
    <property type="entry name" value="Glyco_trans_2-like"/>
</dbReference>
<protein>
    <submittedName>
        <fullName evidence="6">Glycosyltransferase family 2 protein</fullName>
    </submittedName>
</protein>
<evidence type="ECO:0000256" key="2">
    <source>
        <dbReference type="ARBA" id="ARBA00006739"/>
    </source>
</evidence>
<comment type="pathway">
    <text evidence="1">Cell wall biogenesis; cell wall polysaccharide biosynthesis.</text>
</comment>
<evidence type="ECO:0000259" key="5">
    <source>
        <dbReference type="Pfam" id="PF00535"/>
    </source>
</evidence>
<dbReference type="Proteomes" id="UP001165561">
    <property type="component" value="Unassembled WGS sequence"/>
</dbReference>
<dbReference type="PANTHER" id="PTHR43179:SF12">
    <property type="entry name" value="GALACTOFURANOSYLTRANSFERASE GLFT2"/>
    <property type="match status" value="1"/>
</dbReference>
<name>A0ABT5TXL2_9MICO</name>
<dbReference type="Pfam" id="PF00535">
    <property type="entry name" value="Glycos_transf_2"/>
    <property type="match status" value="1"/>
</dbReference>
<evidence type="ECO:0000256" key="3">
    <source>
        <dbReference type="ARBA" id="ARBA00022676"/>
    </source>
</evidence>
<dbReference type="PANTHER" id="PTHR43179">
    <property type="entry name" value="RHAMNOSYLTRANSFERASE WBBL"/>
    <property type="match status" value="1"/>
</dbReference>
<dbReference type="EMBL" id="JARACI010000981">
    <property type="protein sequence ID" value="MDD9206811.1"/>
    <property type="molecule type" value="Genomic_DNA"/>
</dbReference>
<comment type="similarity">
    <text evidence="2">Belongs to the glycosyltransferase 2 family.</text>
</comment>
<dbReference type="InterPro" id="IPR029044">
    <property type="entry name" value="Nucleotide-diphossugar_trans"/>
</dbReference>
<comment type="caution">
    <text evidence="6">The sequence shown here is derived from an EMBL/GenBank/DDBJ whole genome shotgun (WGS) entry which is preliminary data.</text>
</comment>
<evidence type="ECO:0000313" key="6">
    <source>
        <dbReference type="EMBL" id="MDD9206811.1"/>
    </source>
</evidence>
<evidence type="ECO:0000256" key="1">
    <source>
        <dbReference type="ARBA" id="ARBA00004776"/>
    </source>
</evidence>
<evidence type="ECO:0000256" key="4">
    <source>
        <dbReference type="ARBA" id="ARBA00022679"/>
    </source>
</evidence>
<proteinExistence type="inferred from homology"/>